<dbReference type="AlphaFoldDB" id="A0AAW0DNK0"/>
<dbReference type="InterPro" id="IPR013332">
    <property type="entry name" value="KPR_N"/>
</dbReference>
<proteinExistence type="predicted"/>
<gene>
    <name evidence="3" type="ORF">VNI00_004368</name>
</gene>
<dbReference type="Proteomes" id="UP001383192">
    <property type="component" value="Unassembled WGS sequence"/>
</dbReference>
<dbReference type="PANTHER" id="PTHR21708:SF43">
    <property type="entry name" value="KETOPANTOATE REDUCTASE C-TERMINAL DOMAIN-CONTAINING PROTEIN"/>
    <property type="match status" value="1"/>
</dbReference>
<name>A0AAW0DNK0_9AGAR</name>
<accession>A0AAW0DNK0</accession>
<feature type="domain" description="Ketopantoate reductase C-terminal" evidence="2">
    <location>
        <begin position="214"/>
        <end position="302"/>
    </location>
</feature>
<dbReference type="PANTHER" id="PTHR21708">
    <property type="entry name" value="PROBABLE 2-DEHYDROPANTOATE 2-REDUCTASE"/>
    <property type="match status" value="1"/>
</dbReference>
<comment type="caution">
    <text evidence="3">The sequence shown here is derived from an EMBL/GenBank/DDBJ whole genome shotgun (WGS) entry which is preliminary data.</text>
</comment>
<evidence type="ECO:0000313" key="3">
    <source>
        <dbReference type="EMBL" id="KAK7053047.1"/>
    </source>
</evidence>
<evidence type="ECO:0000259" key="2">
    <source>
        <dbReference type="Pfam" id="PF08546"/>
    </source>
</evidence>
<reference evidence="3 4" key="1">
    <citation type="submission" date="2024-01" db="EMBL/GenBank/DDBJ databases">
        <title>A draft genome for a cacao thread blight-causing isolate of Paramarasmius palmivorus.</title>
        <authorList>
            <person name="Baruah I.K."/>
            <person name="Bukari Y."/>
            <person name="Amoako-Attah I."/>
            <person name="Meinhardt L.W."/>
            <person name="Bailey B.A."/>
            <person name="Cohen S.P."/>
        </authorList>
    </citation>
    <scope>NUCLEOTIDE SEQUENCE [LARGE SCALE GENOMIC DNA]</scope>
    <source>
        <strain evidence="3 4">GH-12</strain>
    </source>
</reference>
<protein>
    <submittedName>
        <fullName evidence="3">Uncharacterized protein</fullName>
    </submittedName>
</protein>
<sequence length="306" mass="33626">MLTRTTVLSSISQAADQGYDYVFVSTKVVPEVLTTEKMLEPILSKSYVEKYGQPIYVLLQNGIGVEKGLAKAATEVEREISKDYHENKPRIVSACVYCMGNLIQPDMVEYAEGHRLTIGVYRPDDLMTIQNSPEESVILNDLKTLLEAGGTGIDIVPEIQREKLKKNMLNLAFATFSTLANHTVPCIFRPAPSDPTAEPYEPYVDPATANLIEEYSVPNIRAVLKEAISVAHASGIPDTEQGITSGTVDIFLERARENHIDPKNNHAPSMLLDMRSGKPMEVEVIVGEVVRLARRVGADIPVGSTS</sequence>
<evidence type="ECO:0000313" key="4">
    <source>
        <dbReference type="Proteomes" id="UP001383192"/>
    </source>
</evidence>
<feature type="domain" description="Ketopantoate reductase N-terminal" evidence="1">
    <location>
        <begin position="13"/>
        <end position="121"/>
    </location>
</feature>
<dbReference type="Gene3D" id="3.40.50.720">
    <property type="entry name" value="NAD(P)-binding Rossmann-like Domain"/>
    <property type="match status" value="1"/>
</dbReference>
<dbReference type="GO" id="GO:0005737">
    <property type="term" value="C:cytoplasm"/>
    <property type="evidence" value="ECO:0007669"/>
    <property type="project" value="TreeGrafter"/>
</dbReference>
<dbReference type="InterPro" id="IPR051402">
    <property type="entry name" value="KPR-Related"/>
</dbReference>
<organism evidence="3 4">
    <name type="scientific">Paramarasmius palmivorus</name>
    <dbReference type="NCBI Taxonomy" id="297713"/>
    <lineage>
        <taxon>Eukaryota</taxon>
        <taxon>Fungi</taxon>
        <taxon>Dikarya</taxon>
        <taxon>Basidiomycota</taxon>
        <taxon>Agaricomycotina</taxon>
        <taxon>Agaricomycetes</taxon>
        <taxon>Agaricomycetidae</taxon>
        <taxon>Agaricales</taxon>
        <taxon>Marasmiineae</taxon>
        <taxon>Marasmiaceae</taxon>
        <taxon>Paramarasmius</taxon>
    </lineage>
</organism>
<dbReference type="EMBL" id="JAYKXP010000011">
    <property type="protein sequence ID" value="KAK7053047.1"/>
    <property type="molecule type" value="Genomic_DNA"/>
</dbReference>
<dbReference type="InterPro" id="IPR008927">
    <property type="entry name" value="6-PGluconate_DH-like_C_sf"/>
</dbReference>
<dbReference type="InterPro" id="IPR013328">
    <property type="entry name" value="6PGD_dom2"/>
</dbReference>
<dbReference type="Gene3D" id="1.10.1040.10">
    <property type="entry name" value="N-(1-d-carboxylethyl)-l-norvaline Dehydrogenase, domain 2"/>
    <property type="match status" value="1"/>
</dbReference>
<evidence type="ECO:0000259" key="1">
    <source>
        <dbReference type="Pfam" id="PF02558"/>
    </source>
</evidence>
<dbReference type="Pfam" id="PF02558">
    <property type="entry name" value="ApbA"/>
    <property type="match status" value="1"/>
</dbReference>
<keyword evidence="4" id="KW-1185">Reference proteome</keyword>
<dbReference type="Pfam" id="PF08546">
    <property type="entry name" value="ApbA_C"/>
    <property type="match status" value="1"/>
</dbReference>
<dbReference type="InterPro" id="IPR013752">
    <property type="entry name" value="KPA_reductase"/>
</dbReference>
<dbReference type="SUPFAM" id="SSF48179">
    <property type="entry name" value="6-phosphogluconate dehydrogenase C-terminal domain-like"/>
    <property type="match status" value="1"/>
</dbReference>